<keyword evidence="3" id="KW-0240">DNA-directed RNA polymerase</keyword>
<dbReference type="AlphaFoldDB" id="A0A9N9HJC9"/>
<dbReference type="GO" id="GO:0006351">
    <property type="term" value="P:DNA-templated transcription"/>
    <property type="evidence" value="ECO:0007669"/>
    <property type="project" value="InterPro"/>
</dbReference>
<dbReference type="Pfam" id="PF06870">
    <property type="entry name" value="RNA_pol_I_A49"/>
    <property type="match status" value="1"/>
</dbReference>
<evidence type="ECO:0000256" key="3">
    <source>
        <dbReference type="ARBA" id="ARBA00022478"/>
    </source>
</evidence>
<dbReference type="GO" id="GO:0003677">
    <property type="term" value="F:DNA binding"/>
    <property type="evidence" value="ECO:0007669"/>
    <property type="project" value="InterPro"/>
</dbReference>
<evidence type="ECO:0000256" key="4">
    <source>
        <dbReference type="ARBA" id="ARBA00023163"/>
    </source>
</evidence>
<keyword evidence="7" id="KW-1185">Reference proteome</keyword>
<name>A0A9N9HJC9_9GLOM</name>
<organism evidence="6 7">
    <name type="scientific">Racocetra fulgida</name>
    <dbReference type="NCBI Taxonomy" id="60492"/>
    <lineage>
        <taxon>Eukaryota</taxon>
        <taxon>Fungi</taxon>
        <taxon>Fungi incertae sedis</taxon>
        <taxon>Mucoromycota</taxon>
        <taxon>Glomeromycotina</taxon>
        <taxon>Glomeromycetes</taxon>
        <taxon>Diversisporales</taxon>
        <taxon>Gigasporaceae</taxon>
        <taxon>Racocetra</taxon>
    </lineage>
</organism>
<feature type="non-terminal residue" evidence="6">
    <location>
        <position position="329"/>
    </location>
</feature>
<comment type="caution">
    <text evidence="6">The sequence shown here is derived from an EMBL/GenBank/DDBJ whole genome shotgun (WGS) entry which is preliminary data.</text>
</comment>
<proteinExistence type="inferred from homology"/>
<comment type="similarity">
    <text evidence="2">Belongs to the eukaryotic RPA49/POLR1E RNA polymerase subunit family.</text>
</comment>
<dbReference type="OrthoDB" id="532500at2759"/>
<dbReference type="PANTHER" id="PTHR14440">
    <property type="entry name" value="DNA-DIRECTED RNA POLYMERASE I SUBUNIT RPA49"/>
    <property type="match status" value="1"/>
</dbReference>
<dbReference type="EMBL" id="CAJVPZ010017398">
    <property type="protein sequence ID" value="CAG8680336.1"/>
    <property type="molecule type" value="Genomic_DNA"/>
</dbReference>
<comment type="subcellular location">
    <subcellularLocation>
        <location evidence="1">Nucleus</location>
        <location evidence="1">Nucleolus</location>
    </subcellularLocation>
</comment>
<sequence>SFQGIPPPREVGFQVYKSENGRRALVVGENPRVIYESNDFTTNQSSDSVPVIDLAPIPKRIKMEEPKDSIRPDYYTAKTELDRKFGSKRAKARIIERERANIDASQVHNIEKIVSNIEENVKTMKTKADMESSRLIPPHDISATRVTDVYNMDNIVTPSEFDAIPVHSILNAKHESHRLNAKNVNLKRIRLLLYINYLMAFKSVSYDVLNDRQEMVVNMKGLPDIILTNLYDRFTETTFSKSGGRKKYKITPKAEEKLLCYMFTLCLILDDFRIDPEPLACDLGLTTKKQEIETLGLKISQAKGIKRAVLTVPLKLPEYRDKRSKALIS</sequence>
<dbReference type="GO" id="GO:0000428">
    <property type="term" value="C:DNA-directed RNA polymerase complex"/>
    <property type="evidence" value="ECO:0007669"/>
    <property type="project" value="UniProtKB-KW"/>
</dbReference>
<protein>
    <submittedName>
        <fullName evidence="6">2567_t:CDS:1</fullName>
    </submittedName>
</protein>
<dbReference type="Proteomes" id="UP000789396">
    <property type="component" value="Unassembled WGS sequence"/>
</dbReference>
<reference evidence="6" key="1">
    <citation type="submission" date="2021-06" db="EMBL/GenBank/DDBJ databases">
        <authorList>
            <person name="Kallberg Y."/>
            <person name="Tangrot J."/>
            <person name="Rosling A."/>
        </authorList>
    </citation>
    <scope>NUCLEOTIDE SEQUENCE</scope>
    <source>
        <strain evidence="6">IN212</strain>
    </source>
</reference>
<evidence type="ECO:0000256" key="1">
    <source>
        <dbReference type="ARBA" id="ARBA00004604"/>
    </source>
</evidence>
<evidence type="ECO:0000313" key="7">
    <source>
        <dbReference type="Proteomes" id="UP000789396"/>
    </source>
</evidence>
<keyword evidence="4" id="KW-0804">Transcription</keyword>
<evidence type="ECO:0000313" key="6">
    <source>
        <dbReference type="EMBL" id="CAG8680336.1"/>
    </source>
</evidence>
<evidence type="ECO:0000256" key="2">
    <source>
        <dbReference type="ARBA" id="ARBA00009430"/>
    </source>
</evidence>
<dbReference type="GO" id="GO:0005730">
    <property type="term" value="C:nucleolus"/>
    <property type="evidence" value="ECO:0007669"/>
    <property type="project" value="UniProtKB-SubCell"/>
</dbReference>
<gene>
    <name evidence="6" type="ORF">RFULGI_LOCUS9589</name>
</gene>
<accession>A0A9N9HJC9</accession>
<dbReference type="InterPro" id="IPR009668">
    <property type="entry name" value="RNA_pol-assoc_fac_A49-like"/>
</dbReference>
<evidence type="ECO:0000256" key="5">
    <source>
        <dbReference type="ARBA" id="ARBA00023242"/>
    </source>
</evidence>
<keyword evidence="5" id="KW-0539">Nucleus</keyword>